<proteinExistence type="inferred from homology"/>
<keyword evidence="8" id="KW-1185">Reference proteome</keyword>
<evidence type="ECO:0000256" key="4">
    <source>
        <dbReference type="ARBA" id="ARBA00023159"/>
    </source>
</evidence>
<dbReference type="Proteomes" id="UP000634455">
    <property type="component" value="Unassembled WGS sequence"/>
</dbReference>
<dbReference type="Gene3D" id="3.40.190.10">
    <property type="entry name" value="Periplasmic binding protein-like II"/>
    <property type="match status" value="2"/>
</dbReference>
<evidence type="ECO:0000256" key="3">
    <source>
        <dbReference type="ARBA" id="ARBA00023125"/>
    </source>
</evidence>
<comment type="caution">
    <text evidence="7">The sequence shown here is derived from an EMBL/GenBank/DDBJ whole genome shotgun (WGS) entry which is preliminary data.</text>
</comment>
<dbReference type="EMBL" id="BMZF01000004">
    <property type="protein sequence ID" value="GHA52385.1"/>
    <property type="molecule type" value="Genomic_DNA"/>
</dbReference>
<dbReference type="PANTHER" id="PTHR30346">
    <property type="entry name" value="TRANSCRIPTIONAL DUAL REGULATOR HCAR-RELATED"/>
    <property type="match status" value="1"/>
</dbReference>
<feature type="domain" description="HTH lysR-type" evidence="6">
    <location>
        <begin position="3"/>
        <end position="60"/>
    </location>
</feature>
<evidence type="ECO:0000256" key="2">
    <source>
        <dbReference type="ARBA" id="ARBA00023015"/>
    </source>
</evidence>
<dbReference type="SUPFAM" id="SSF46785">
    <property type="entry name" value="Winged helix' DNA-binding domain"/>
    <property type="match status" value="1"/>
</dbReference>
<evidence type="ECO:0000313" key="7">
    <source>
        <dbReference type="EMBL" id="GHA52385.1"/>
    </source>
</evidence>
<evidence type="ECO:0000256" key="1">
    <source>
        <dbReference type="ARBA" id="ARBA00009437"/>
    </source>
</evidence>
<keyword evidence="2" id="KW-0805">Transcription regulation</keyword>
<name>A0ABQ3D1P0_9RHOB</name>
<dbReference type="InterPro" id="IPR000847">
    <property type="entry name" value="LysR_HTH_N"/>
</dbReference>
<dbReference type="PANTHER" id="PTHR30346:SF26">
    <property type="entry name" value="HYDROGEN PEROXIDE-INDUCIBLE GENES ACTIVATOR"/>
    <property type="match status" value="1"/>
</dbReference>
<keyword evidence="5" id="KW-0804">Transcription</keyword>
<dbReference type="Pfam" id="PF00126">
    <property type="entry name" value="HTH_1"/>
    <property type="match status" value="1"/>
</dbReference>
<dbReference type="SUPFAM" id="SSF53850">
    <property type="entry name" value="Periplasmic binding protein-like II"/>
    <property type="match status" value="1"/>
</dbReference>
<keyword evidence="4" id="KW-0010">Activator</keyword>
<keyword evidence="3" id="KW-0238">DNA-binding</keyword>
<organism evidence="7 8">
    <name type="scientific">Paramylibacter ulvae</name>
    <dbReference type="NCBI Taxonomy" id="1651968"/>
    <lineage>
        <taxon>Bacteria</taxon>
        <taxon>Pseudomonadati</taxon>
        <taxon>Pseudomonadota</taxon>
        <taxon>Alphaproteobacteria</taxon>
        <taxon>Rhodobacterales</taxon>
        <taxon>Paracoccaceae</taxon>
        <taxon>Paramylibacter</taxon>
    </lineage>
</organism>
<dbReference type="PROSITE" id="PS50931">
    <property type="entry name" value="HTH_LYSR"/>
    <property type="match status" value="1"/>
</dbReference>
<dbReference type="InterPro" id="IPR036390">
    <property type="entry name" value="WH_DNA-bd_sf"/>
</dbReference>
<protein>
    <submittedName>
        <fullName evidence="7">LysR family transcriptional regulator</fullName>
    </submittedName>
</protein>
<dbReference type="InterPro" id="IPR005119">
    <property type="entry name" value="LysR_subst-bd"/>
</dbReference>
<dbReference type="Gene3D" id="1.10.10.10">
    <property type="entry name" value="Winged helix-like DNA-binding domain superfamily/Winged helix DNA-binding domain"/>
    <property type="match status" value="1"/>
</dbReference>
<accession>A0ABQ3D1P0</accession>
<sequence length="311" mass="34014">MKVSLRQLQYFQSLCQHGHFGRAAAAANVSQPALSVKIKELEETLGSALIDRTARPISPTPFGADILARSKSILTDVHDLENAARLKRGLQGRFSLGVIPTVAPYLLPSAIAKIQSNLPDLDLHLREAQTDILLEELQNGQLDACVIATDVLNDNLRQRHLFDDRFMLAIHADQAAAMFLADGEIALTDMAPLKLLLLSEGHCLRDQAQSLCRYASQETLNQIGASSLLTLTQLAAGGYGATLLPELAFDPSYRDENLSVLRLAEPQPDRKISLVTKRNLDRAMDVTQIADILADAGREKTEATRACFPNL</sequence>
<reference evidence="8" key="1">
    <citation type="journal article" date="2019" name="Int. J. Syst. Evol. Microbiol.">
        <title>The Global Catalogue of Microorganisms (GCM) 10K type strain sequencing project: providing services to taxonomists for standard genome sequencing and annotation.</title>
        <authorList>
            <consortium name="The Broad Institute Genomics Platform"/>
            <consortium name="The Broad Institute Genome Sequencing Center for Infectious Disease"/>
            <person name="Wu L."/>
            <person name="Ma J."/>
        </authorList>
    </citation>
    <scope>NUCLEOTIDE SEQUENCE [LARGE SCALE GENOMIC DNA]</scope>
    <source>
        <strain evidence="8">KCTC 32465</strain>
    </source>
</reference>
<dbReference type="Pfam" id="PF03466">
    <property type="entry name" value="LysR_substrate"/>
    <property type="match status" value="1"/>
</dbReference>
<dbReference type="RefSeq" id="WP_189640318.1">
    <property type="nucleotide sequence ID" value="NZ_BMZF01000004.1"/>
</dbReference>
<evidence type="ECO:0000313" key="8">
    <source>
        <dbReference type="Proteomes" id="UP000634455"/>
    </source>
</evidence>
<dbReference type="InterPro" id="IPR036388">
    <property type="entry name" value="WH-like_DNA-bd_sf"/>
</dbReference>
<gene>
    <name evidence="7" type="ORF">GCM10008927_17260</name>
</gene>
<dbReference type="CDD" id="cd08411">
    <property type="entry name" value="PBP2_OxyR"/>
    <property type="match status" value="1"/>
</dbReference>
<evidence type="ECO:0000259" key="6">
    <source>
        <dbReference type="PROSITE" id="PS50931"/>
    </source>
</evidence>
<evidence type="ECO:0000256" key="5">
    <source>
        <dbReference type="ARBA" id="ARBA00023163"/>
    </source>
</evidence>
<comment type="similarity">
    <text evidence="1">Belongs to the LysR transcriptional regulatory family.</text>
</comment>
<dbReference type="PRINTS" id="PR00039">
    <property type="entry name" value="HTHLYSR"/>
</dbReference>